<dbReference type="EMBL" id="BORT01000016">
    <property type="protein sequence ID" value="GIO48851.1"/>
    <property type="molecule type" value="Genomic_DNA"/>
</dbReference>
<name>A0A920CPM7_9BACL</name>
<reference evidence="1 2" key="1">
    <citation type="submission" date="2021-03" db="EMBL/GenBank/DDBJ databases">
        <title>Antimicrobial resistance genes in bacteria isolated from Japanese honey, and their potential for conferring macrolide and lincosamide resistance in the American foulbrood pathogen Paenibacillus larvae.</title>
        <authorList>
            <person name="Okamoto M."/>
            <person name="Kumagai M."/>
            <person name="Kanamori H."/>
            <person name="Takamatsu D."/>
        </authorList>
    </citation>
    <scope>NUCLEOTIDE SEQUENCE [LARGE SCALE GENOMIC DNA]</scope>
    <source>
        <strain evidence="1 2">J34TS1</strain>
    </source>
</reference>
<evidence type="ECO:0000313" key="1">
    <source>
        <dbReference type="EMBL" id="GIO48851.1"/>
    </source>
</evidence>
<dbReference type="NCBIfam" id="TIGR01563">
    <property type="entry name" value="gp16_SPP1"/>
    <property type="match status" value="1"/>
</dbReference>
<comment type="caution">
    <text evidence="1">The sequence shown here is derived from an EMBL/GenBank/DDBJ whole genome shotgun (WGS) entry which is preliminary data.</text>
</comment>
<dbReference type="InterPro" id="IPR008767">
    <property type="entry name" value="Phage_SPP1_head-tail_adaptor"/>
</dbReference>
<protein>
    <recommendedName>
        <fullName evidence="3">Phage head-tail adapter protein</fullName>
    </recommendedName>
</protein>
<dbReference type="Proteomes" id="UP000682811">
    <property type="component" value="Unassembled WGS sequence"/>
</dbReference>
<proteinExistence type="predicted"/>
<sequence length="105" mass="11924">MKRRSWDEVVTLIAIAPGEDEAGYPTPPKEFPREVLANKLNVKGIEFYAANQTGMKADCIFEVHAFEYEGEKLLEYEGKRYAVIRTYGTNDETLELTCSDKLVIS</sequence>
<evidence type="ECO:0008006" key="3">
    <source>
        <dbReference type="Google" id="ProtNLM"/>
    </source>
</evidence>
<evidence type="ECO:0000313" key="2">
    <source>
        <dbReference type="Proteomes" id="UP000682811"/>
    </source>
</evidence>
<dbReference type="AlphaFoldDB" id="A0A920CPM7"/>
<gene>
    <name evidence="1" type="ORF">J34TS1_36160</name>
</gene>
<keyword evidence="2" id="KW-1185">Reference proteome</keyword>
<organism evidence="1 2">
    <name type="scientific">Paenibacillus azoreducens</name>
    <dbReference type="NCBI Taxonomy" id="116718"/>
    <lineage>
        <taxon>Bacteria</taxon>
        <taxon>Bacillati</taxon>
        <taxon>Bacillota</taxon>
        <taxon>Bacilli</taxon>
        <taxon>Bacillales</taxon>
        <taxon>Paenibacillaceae</taxon>
        <taxon>Paenibacillus</taxon>
    </lineage>
</organism>
<accession>A0A920CPM7</accession>
<dbReference type="RefSeq" id="WP_212979462.1">
    <property type="nucleotide sequence ID" value="NZ_AP025343.1"/>
</dbReference>